<sequence>MDVHPLLKKNCENLLEQYQANLRDIQALQQTLIKDILPDVVDELDLGEEEAEWARLWLSDTLSIFHIFRRNDFTKPFALEAIRKTLIWRLNHLWPPEFSNETRARMAESVRCLPQDVSDPFGRPILVIQCKAFDAKSEYKSIVYHAFELLRAHLYAVNGQDAESPAMQYVVLLDLKNLSMKAITFDMVSWVLTDVIPKFPGLLSAVFMINYHWTHAGLWGLLKHVLPSSALSRVVFPSPKDLIAFFSPSSLPSDYGGRLEPISQLPDPLQEGQLDGTFSPRVRSPQLDRPPRTELGPVASTESLLALSPMSQYNPFYGYPLAVLGSSASLNHGRRRKRDLARTLAHLFWIRWGKVLSRVFWVCVLVWSARVWVQRRYGGSRKGLVYLIRAFTDVVHL</sequence>
<dbReference type="PROSITE" id="PS50191">
    <property type="entry name" value="CRAL_TRIO"/>
    <property type="match status" value="1"/>
</dbReference>
<dbReference type="Gene3D" id="3.40.525.10">
    <property type="entry name" value="CRAL-TRIO lipid binding domain"/>
    <property type="match status" value="1"/>
</dbReference>
<dbReference type="InterPro" id="IPR001251">
    <property type="entry name" value="CRAL-TRIO_dom"/>
</dbReference>
<evidence type="ECO:0000256" key="1">
    <source>
        <dbReference type="SAM" id="Coils"/>
    </source>
</evidence>
<keyword evidence="4" id="KW-1185">Reference proteome</keyword>
<dbReference type="PANTHER" id="PTHR46590">
    <property type="entry name" value="PHOSPHATIDYLINOSITOL TRANSFER PROTEIN CSR1-RELATED"/>
    <property type="match status" value="1"/>
</dbReference>
<gene>
    <name evidence="3" type="ORF">CYLTODRAFT_347375</name>
</gene>
<dbReference type="InterPro" id="IPR052432">
    <property type="entry name" value="PITP/CRAL-TRIO"/>
</dbReference>
<evidence type="ECO:0000259" key="2">
    <source>
        <dbReference type="PROSITE" id="PS50191"/>
    </source>
</evidence>
<dbReference type="CDD" id="cd00170">
    <property type="entry name" value="SEC14"/>
    <property type="match status" value="1"/>
</dbReference>
<dbReference type="EMBL" id="KN880465">
    <property type="protein sequence ID" value="KIY70623.1"/>
    <property type="molecule type" value="Genomic_DNA"/>
</dbReference>
<dbReference type="Proteomes" id="UP000054007">
    <property type="component" value="Unassembled WGS sequence"/>
</dbReference>
<protein>
    <submittedName>
        <fullName evidence="3">CRAL/TRIO domain-containing protein</fullName>
    </submittedName>
</protein>
<name>A0A0D7BJ85_9AGAR</name>
<dbReference type="SUPFAM" id="SSF52087">
    <property type="entry name" value="CRAL/TRIO domain"/>
    <property type="match status" value="1"/>
</dbReference>
<evidence type="ECO:0000313" key="3">
    <source>
        <dbReference type="EMBL" id="KIY70623.1"/>
    </source>
</evidence>
<dbReference type="PANTHER" id="PTHR46590:SF4">
    <property type="entry name" value="CRAL-TRIO DOMAIN-CONTAINING PROTEIN"/>
    <property type="match status" value="1"/>
</dbReference>
<proteinExistence type="predicted"/>
<dbReference type="InterPro" id="IPR036865">
    <property type="entry name" value="CRAL-TRIO_dom_sf"/>
</dbReference>
<keyword evidence="1" id="KW-0175">Coiled coil</keyword>
<organism evidence="3 4">
    <name type="scientific">Cylindrobasidium torrendii FP15055 ss-10</name>
    <dbReference type="NCBI Taxonomy" id="1314674"/>
    <lineage>
        <taxon>Eukaryota</taxon>
        <taxon>Fungi</taxon>
        <taxon>Dikarya</taxon>
        <taxon>Basidiomycota</taxon>
        <taxon>Agaricomycotina</taxon>
        <taxon>Agaricomycetes</taxon>
        <taxon>Agaricomycetidae</taxon>
        <taxon>Agaricales</taxon>
        <taxon>Marasmiineae</taxon>
        <taxon>Physalacriaceae</taxon>
        <taxon>Cylindrobasidium</taxon>
    </lineage>
</organism>
<reference evidence="3 4" key="1">
    <citation type="journal article" date="2015" name="Fungal Genet. Biol.">
        <title>Evolution of novel wood decay mechanisms in Agaricales revealed by the genome sequences of Fistulina hepatica and Cylindrobasidium torrendii.</title>
        <authorList>
            <person name="Floudas D."/>
            <person name="Held B.W."/>
            <person name="Riley R."/>
            <person name="Nagy L.G."/>
            <person name="Koehler G."/>
            <person name="Ransdell A.S."/>
            <person name="Younus H."/>
            <person name="Chow J."/>
            <person name="Chiniquy J."/>
            <person name="Lipzen A."/>
            <person name="Tritt A."/>
            <person name="Sun H."/>
            <person name="Haridas S."/>
            <person name="LaButti K."/>
            <person name="Ohm R.A."/>
            <person name="Kues U."/>
            <person name="Blanchette R.A."/>
            <person name="Grigoriev I.V."/>
            <person name="Minto R.E."/>
            <person name="Hibbett D.S."/>
        </authorList>
    </citation>
    <scope>NUCLEOTIDE SEQUENCE [LARGE SCALE GENOMIC DNA]</scope>
    <source>
        <strain evidence="3 4">FP15055 ss-10</strain>
    </source>
</reference>
<evidence type="ECO:0000313" key="4">
    <source>
        <dbReference type="Proteomes" id="UP000054007"/>
    </source>
</evidence>
<accession>A0A0D7BJ85</accession>
<dbReference type="OrthoDB" id="75724at2759"/>
<feature type="coiled-coil region" evidence="1">
    <location>
        <begin position="8"/>
        <end position="35"/>
    </location>
</feature>
<feature type="domain" description="CRAL-TRIO" evidence="2">
    <location>
        <begin position="113"/>
        <end position="263"/>
    </location>
</feature>
<dbReference type="STRING" id="1314674.A0A0D7BJ85"/>
<dbReference type="AlphaFoldDB" id="A0A0D7BJ85"/>
<dbReference type="Pfam" id="PF00650">
    <property type="entry name" value="CRAL_TRIO"/>
    <property type="match status" value="1"/>
</dbReference>